<reference evidence="1" key="1">
    <citation type="submission" date="2021-06" db="EMBL/GenBank/DDBJ databases">
        <authorList>
            <person name="Kallberg Y."/>
            <person name="Tangrot J."/>
            <person name="Rosling A."/>
        </authorList>
    </citation>
    <scope>NUCLEOTIDE SEQUENCE</scope>
    <source>
        <strain evidence="1">UK204</strain>
    </source>
</reference>
<accession>A0A9N9BQ38</accession>
<gene>
    <name evidence="1" type="ORF">FCALED_LOCUS7207</name>
</gene>
<proteinExistence type="predicted"/>
<keyword evidence="2" id="KW-1185">Reference proteome</keyword>
<dbReference type="OrthoDB" id="2391059at2759"/>
<name>A0A9N9BQ38_9GLOM</name>
<dbReference type="AlphaFoldDB" id="A0A9N9BQ38"/>
<evidence type="ECO:0000313" key="1">
    <source>
        <dbReference type="EMBL" id="CAG8573347.1"/>
    </source>
</evidence>
<dbReference type="EMBL" id="CAJVPQ010001866">
    <property type="protein sequence ID" value="CAG8573347.1"/>
    <property type="molecule type" value="Genomic_DNA"/>
</dbReference>
<sequence length="129" mass="14827">MNDDDIITVDEAENEISEKNNNIIINPIYINQISNKRRGCLRLHSDLIIKYVNRISASYGRAHCVKPYVLIKKQNSKISAEIEPNSKIDEFSEIDREISDVINQVSKHASSNNIFDFSNSRNNTDDHIH</sequence>
<evidence type="ECO:0000313" key="2">
    <source>
        <dbReference type="Proteomes" id="UP000789570"/>
    </source>
</evidence>
<protein>
    <submittedName>
        <fullName evidence="1">13174_t:CDS:1</fullName>
    </submittedName>
</protein>
<comment type="caution">
    <text evidence="1">The sequence shown here is derived from an EMBL/GenBank/DDBJ whole genome shotgun (WGS) entry which is preliminary data.</text>
</comment>
<dbReference type="Proteomes" id="UP000789570">
    <property type="component" value="Unassembled WGS sequence"/>
</dbReference>
<organism evidence="1 2">
    <name type="scientific">Funneliformis caledonium</name>
    <dbReference type="NCBI Taxonomy" id="1117310"/>
    <lineage>
        <taxon>Eukaryota</taxon>
        <taxon>Fungi</taxon>
        <taxon>Fungi incertae sedis</taxon>
        <taxon>Mucoromycota</taxon>
        <taxon>Glomeromycotina</taxon>
        <taxon>Glomeromycetes</taxon>
        <taxon>Glomerales</taxon>
        <taxon>Glomeraceae</taxon>
        <taxon>Funneliformis</taxon>
    </lineage>
</organism>